<dbReference type="InterPro" id="IPR048254">
    <property type="entry name" value="CDP_ALCOHOL_P_TRANSF_CS"/>
</dbReference>
<dbReference type="InterPro" id="IPR043130">
    <property type="entry name" value="CDP-OH_PTrfase_TM_dom"/>
</dbReference>
<evidence type="ECO:0000256" key="12">
    <source>
        <dbReference type="ARBA" id="ARBA00023136"/>
    </source>
</evidence>
<comment type="catalytic activity">
    <reaction evidence="15">
        <text>a CDP-1,2-diacyl-sn-glycerol + sn-glycerol 3-phosphate = a 1,2-diacyl-sn-glycero-3-phospho-(1'-sn-glycero-3'-phosphate) + CMP + H(+)</text>
        <dbReference type="Rhea" id="RHEA:12593"/>
        <dbReference type="ChEBI" id="CHEBI:15378"/>
        <dbReference type="ChEBI" id="CHEBI:57597"/>
        <dbReference type="ChEBI" id="CHEBI:58332"/>
        <dbReference type="ChEBI" id="CHEBI:60110"/>
        <dbReference type="ChEBI" id="CHEBI:60377"/>
        <dbReference type="EC" id="2.7.8.5"/>
    </reaction>
</comment>
<accession>A0A1Y6CYB7</accession>
<dbReference type="Pfam" id="PF01066">
    <property type="entry name" value="CDP-OH_P_transf"/>
    <property type="match status" value="1"/>
</dbReference>
<evidence type="ECO:0000256" key="4">
    <source>
        <dbReference type="ARBA" id="ARBA00010441"/>
    </source>
</evidence>
<evidence type="ECO:0000256" key="18">
    <source>
        <dbReference type="SAM" id="Phobius"/>
    </source>
</evidence>
<comment type="pathway">
    <text evidence="3">Phospholipid metabolism; phosphatidylglycerol biosynthesis; phosphatidylglycerol from CDP-diacylglycerol: step 1/2.</text>
</comment>
<feature type="transmembrane region" description="Helical" evidence="18">
    <location>
        <begin position="7"/>
        <end position="25"/>
    </location>
</feature>
<evidence type="ECO:0000256" key="6">
    <source>
        <dbReference type="ARBA" id="ARBA00014944"/>
    </source>
</evidence>
<evidence type="ECO:0000256" key="16">
    <source>
        <dbReference type="NCBIfam" id="TIGR00560"/>
    </source>
</evidence>
<dbReference type="GO" id="GO:0036094">
    <property type="term" value="F:small molecule binding"/>
    <property type="evidence" value="ECO:0007669"/>
    <property type="project" value="UniProtKB-ARBA"/>
</dbReference>
<evidence type="ECO:0000256" key="3">
    <source>
        <dbReference type="ARBA" id="ARBA00005042"/>
    </source>
</evidence>
<evidence type="ECO:0000256" key="9">
    <source>
        <dbReference type="ARBA" id="ARBA00022692"/>
    </source>
</evidence>
<dbReference type="PIRSF" id="PIRSF000847">
    <property type="entry name" value="Phos_ph_gly_syn"/>
    <property type="match status" value="1"/>
</dbReference>
<comment type="similarity">
    <text evidence="4 17">Belongs to the CDP-alcohol phosphatidyltransferase class-I family.</text>
</comment>
<dbReference type="PANTHER" id="PTHR14269:SF62">
    <property type="entry name" value="CDP-DIACYLGLYCEROL--GLYCEROL-3-PHOSPHATE 3-PHOSPHATIDYLTRANSFERASE 1, CHLOROPLASTIC"/>
    <property type="match status" value="1"/>
</dbReference>
<keyword evidence="11" id="KW-0443">Lipid metabolism</keyword>
<dbReference type="EMBL" id="FXAM01000001">
    <property type="protein sequence ID" value="SMF95658.1"/>
    <property type="molecule type" value="Genomic_DNA"/>
</dbReference>
<evidence type="ECO:0000313" key="19">
    <source>
        <dbReference type="EMBL" id="SMF95658.1"/>
    </source>
</evidence>
<keyword evidence="10 18" id="KW-1133">Transmembrane helix</keyword>
<protein>
    <recommendedName>
        <fullName evidence="6 16">CDP-diacylglycerol--glycerol-3-phosphate 3-phosphatidyltransferase</fullName>
        <ecNumber evidence="5 16">2.7.8.5</ecNumber>
    </recommendedName>
</protein>
<dbReference type="AlphaFoldDB" id="A0A1Y6CYB7"/>
<dbReference type="NCBIfam" id="TIGR00560">
    <property type="entry name" value="pgsA"/>
    <property type="match status" value="1"/>
</dbReference>
<dbReference type="InterPro" id="IPR050324">
    <property type="entry name" value="CDP-alcohol_PTase-I"/>
</dbReference>
<evidence type="ECO:0000256" key="17">
    <source>
        <dbReference type="RuleBase" id="RU003750"/>
    </source>
</evidence>
<evidence type="ECO:0000256" key="10">
    <source>
        <dbReference type="ARBA" id="ARBA00022989"/>
    </source>
</evidence>
<evidence type="ECO:0000256" key="2">
    <source>
        <dbReference type="ARBA" id="ARBA00004141"/>
    </source>
</evidence>
<evidence type="ECO:0000313" key="20">
    <source>
        <dbReference type="Proteomes" id="UP000192923"/>
    </source>
</evidence>
<keyword evidence="20" id="KW-1185">Reference proteome</keyword>
<dbReference type="InterPro" id="IPR000462">
    <property type="entry name" value="CDP-OH_P_trans"/>
</dbReference>
<evidence type="ECO:0000256" key="15">
    <source>
        <dbReference type="ARBA" id="ARBA00048586"/>
    </source>
</evidence>
<keyword evidence="8 17" id="KW-0808">Transferase</keyword>
<dbReference type="GO" id="GO:0005737">
    <property type="term" value="C:cytoplasm"/>
    <property type="evidence" value="ECO:0007669"/>
    <property type="project" value="UniProtKB-ARBA"/>
</dbReference>
<name>A0A1Y6CYB7_9GAMM</name>
<dbReference type="EC" id="2.7.8.5" evidence="5 16"/>
<evidence type="ECO:0000256" key="7">
    <source>
        <dbReference type="ARBA" id="ARBA00022516"/>
    </source>
</evidence>
<dbReference type="PANTHER" id="PTHR14269">
    <property type="entry name" value="CDP-DIACYLGLYCEROL--GLYCEROL-3-PHOSPHATE 3-PHOSPHATIDYLTRANSFERASE-RELATED"/>
    <property type="match status" value="1"/>
</dbReference>
<dbReference type="GO" id="GO:0046474">
    <property type="term" value="P:glycerophospholipid biosynthetic process"/>
    <property type="evidence" value="ECO:0007669"/>
    <property type="project" value="TreeGrafter"/>
</dbReference>
<feature type="transmembrane region" description="Helical" evidence="18">
    <location>
        <begin position="154"/>
        <end position="175"/>
    </location>
</feature>
<dbReference type="GO" id="GO:0016020">
    <property type="term" value="C:membrane"/>
    <property type="evidence" value="ECO:0007669"/>
    <property type="project" value="UniProtKB-SubCell"/>
</dbReference>
<evidence type="ECO:0000256" key="13">
    <source>
        <dbReference type="ARBA" id="ARBA00023209"/>
    </source>
</evidence>
<dbReference type="STRING" id="1760988.SAMN02949497_3028"/>
<evidence type="ECO:0000256" key="11">
    <source>
        <dbReference type="ARBA" id="ARBA00023098"/>
    </source>
</evidence>
<gene>
    <name evidence="19" type="ORF">SAMN02949497_3028</name>
</gene>
<dbReference type="FunFam" id="1.20.120.1760:FF:000008">
    <property type="entry name" value="CDP-diacylglycerol--glycerol-3-phosphate 3-phosphatidyltransferase 2"/>
    <property type="match status" value="1"/>
</dbReference>
<reference evidence="19 20" key="1">
    <citation type="submission" date="2016-12" db="EMBL/GenBank/DDBJ databases">
        <authorList>
            <person name="Song W.-J."/>
            <person name="Kurnit D.M."/>
        </authorList>
    </citation>
    <scope>NUCLEOTIDE SEQUENCE [LARGE SCALE GENOMIC DNA]</scope>
    <source>
        <strain evidence="19 20">175</strain>
    </source>
</reference>
<comment type="cofactor">
    <cofactor evidence="1">
        <name>Mn(2+)</name>
        <dbReference type="ChEBI" id="CHEBI:29035"/>
    </cofactor>
</comment>
<dbReference type="OrthoDB" id="9796672at2"/>
<evidence type="ECO:0000256" key="5">
    <source>
        <dbReference type="ARBA" id="ARBA00013170"/>
    </source>
</evidence>
<keyword evidence="12 18" id="KW-0472">Membrane</keyword>
<sequence length="197" mass="21731">MELNLPTYLTLLRIVLIPVLVALFYLPWPGAHAACGLVFMVAGFTDWLDGYLARKLGLATRFGAFLDPVADKLMVAVTLVLIVQADPSPFVAIAAAIIVGREITIASLREWMAEIGQRKKVEVSQLGKWKTMAQMVSITLLLFGMDIWRETLQGFGQFLLSISALLTLWSMIVYLRAALPSFADQPKPSVDKPVLDP</sequence>
<dbReference type="InterPro" id="IPR004570">
    <property type="entry name" value="Phosphatidylglycerol_P_synth"/>
</dbReference>
<dbReference type="Gene3D" id="1.20.120.1760">
    <property type="match status" value="1"/>
</dbReference>
<dbReference type="GO" id="GO:0008444">
    <property type="term" value="F:CDP-diacylglycerol-glycerol-3-phosphate 3-phosphatidyltransferase activity"/>
    <property type="evidence" value="ECO:0007669"/>
    <property type="project" value="UniProtKB-UniRule"/>
</dbReference>
<dbReference type="GO" id="GO:0050793">
    <property type="term" value="P:regulation of developmental process"/>
    <property type="evidence" value="ECO:0007669"/>
    <property type="project" value="UniProtKB-ARBA"/>
</dbReference>
<comment type="subcellular location">
    <subcellularLocation>
        <location evidence="2">Membrane</location>
        <topology evidence="2">Multi-pass membrane protein</topology>
    </subcellularLocation>
</comment>
<keyword evidence="13" id="KW-0594">Phospholipid biosynthesis</keyword>
<proteinExistence type="inferred from homology"/>
<evidence type="ECO:0000256" key="14">
    <source>
        <dbReference type="ARBA" id="ARBA00023264"/>
    </source>
</evidence>
<evidence type="ECO:0000256" key="8">
    <source>
        <dbReference type="ARBA" id="ARBA00022679"/>
    </source>
</evidence>
<keyword evidence="7" id="KW-0444">Lipid biosynthesis</keyword>
<organism evidence="19 20">
    <name type="scientific">Methylomagnum ishizawai</name>
    <dbReference type="NCBI Taxonomy" id="1760988"/>
    <lineage>
        <taxon>Bacteria</taxon>
        <taxon>Pseudomonadati</taxon>
        <taxon>Pseudomonadota</taxon>
        <taxon>Gammaproteobacteria</taxon>
        <taxon>Methylococcales</taxon>
        <taxon>Methylococcaceae</taxon>
        <taxon>Methylomagnum</taxon>
    </lineage>
</organism>
<keyword evidence="9 18" id="KW-0812">Transmembrane</keyword>
<dbReference type="Proteomes" id="UP000192923">
    <property type="component" value="Unassembled WGS sequence"/>
</dbReference>
<keyword evidence="14" id="KW-1208">Phospholipid metabolism</keyword>
<evidence type="ECO:0000256" key="1">
    <source>
        <dbReference type="ARBA" id="ARBA00001936"/>
    </source>
</evidence>
<dbReference type="PROSITE" id="PS00379">
    <property type="entry name" value="CDP_ALCOHOL_P_TRANSF"/>
    <property type="match status" value="1"/>
</dbReference>